<dbReference type="Pfam" id="PF01424">
    <property type="entry name" value="R3H"/>
    <property type="match status" value="1"/>
</dbReference>
<feature type="compositionally biased region" description="Low complexity" evidence="1">
    <location>
        <begin position="96"/>
        <end position="107"/>
    </location>
</feature>
<dbReference type="AlphaFoldDB" id="A0A7S0E0P7"/>
<dbReference type="PANTHER" id="PTHR13498:SF3">
    <property type="entry name" value="SPERM-ASSOCIATED ANTIGEN 7"/>
    <property type="match status" value="1"/>
</dbReference>
<reference evidence="3" key="1">
    <citation type="submission" date="2021-01" db="EMBL/GenBank/DDBJ databases">
        <authorList>
            <person name="Corre E."/>
            <person name="Pelletier E."/>
            <person name="Niang G."/>
            <person name="Scheremetjew M."/>
            <person name="Finn R."/>
            <person name="Kale V."/>
            <person name="Holt S."/>
            <person name="Cochrane G."/>
            <person name="Meng A."/>
            <person name="Brown T."/>
            <person name="Cohen L."/>
        </authorList>
    </citation>
    <scope>NUCLEOTIDE SEQUENCE</scope>
    <source>
        <strain evidence="3">CCMP325</strain>
    </source>
</reference>
<dbReference type="InterPro" id="IPR017330">
    <property type="entry name" value="SPAG7"/>
</dbReference>
<dbReference type="SUPFAM" id="SSF82708">
    <property type="entry name" value="R3H domain"/>
    <property type="match status" value="1"/>
</dbReference>
<feature type="compositionally biased region" description="Basic and acidic residues" evidence="1">
    <location>
        <begin position="125"/>
        <end position="138"/>
    </location>
</feature>
<dbReference type="SMART" id="SM00456">
    <property type="entry name" value="WW"/>
    <property type="match status" value="1"/>
</dbReference>
<proteinExistence type="predicted"/>
<dbReference type="Gene3D" id="2.20.70.10">
    <property type="match status" value="1"/>
</dbReference>
<dbReference type="PROSITE" id="PS50020">
    <property type="entry name" value="WW_DOMAIN_2"/>
    <property type="match status" value="1"/>
</dbReference>
<evidence type="ECO:0000259" key="2">
    <source>
        <dbReference type="PROSITE" id="PS50020"/>
    </source>
</evidence>
<feature type="compositionally biased region" description="Basic and acidic residues" evidence="1">
    <location>
        <begin position="44"/>
        <end position="62"/>
    </location>
</feature>
<dbReference type="EMBL" id="HBEO01002549">
    <property type="protein sequence ID" value="CAD8468297.1"/>
    <property type="molecule type" value="Transcribed_RNA"/>
</dbReference>
<dbReference type="InterPro" id="IPR001374">
    <property type="entry name" value="R3H_dom"/>
</dbReference>
<name>A0A7S0E0P7_9CRYP</name>
<evidence type="ECO:0000256" key="1">
    <source>
        <dbReference type="SAM" id="MobiDB-lite"/>
    </source>
</evidence>
<protein>
    <recommendedName>
        <fullName evidence="2">WW domain-containing protein</fullName>
    </recommendedName>
</protein>
<evidence type="ECO:0000313" key="3">
    <source>
        <dbReference type="EMBL" id="CAD8468297.1"/>
    </source>
</evidence>
<dbReference type="InterPro" id="IPR036867">
    <property type="entry name" value="R3H_dom_sf"/>
</dbReference>
<dbReference type="InterPro" id="IPR001202">
    <property type="entry name" value="WW_dom"/>
</dbReference>
<accession>A0A7S0E0P7</accession>
<gene>
    <name evidence="3" type="ORF">HPHI1048_LOCUS1837</name>
</gene>
<dbReference type="Gene3D" id="3.30.1370.50">
    <property type="entry name" value="R3H-like domain"/>
    <property type="match status" value="1"/>
</dbReference>
<dbReference type="SUPFAM" id="SSF51045">
    <property type="entry name" value="WW domain"/>
    <property type="match status" value="1"/>
</dbReference>
<sequence>MSGEESLPPGWSKHWSNTWKKHYWFNSKTGEQSWEPPRLETPSEEPKAKETPHEDKPDESVKKKPKTDGSGTNPPKTKQPSQAKNANSKGGGGSALGALGSILGSIKNDQRSQSAAEIEAKRKRREAEEERRAEEKAQREQYILWVQNTLQSFQEGEEEYYEFPPSDSVHRLIVKDEAECVGLVAFSHGEKEEDKRVYVFKPGRAPNDLEGRYLRLGGTVQELIERRARGDTFKEYNTAFSLHDAKVVSKTKGKQKVDQADLEEEMEAKNVIQRDADRNAVMEAAMRIKESHRARQDAQ</sequence>
<dbReference type="PANTHER" id="PTHR13498">
    <property type="entry name" value="SPERM ASSOCIATED ANTIGEN 7"/>
    <property type="match status" value="1"/>
</dbReference>
<organism evidence="3">
    <name type="scientific">Hanusia phi</name>
    <dbReference type="NCBI Taxonomy" id="3032"/>
    <lineage>
        <taxon>Eukaryota</taxon>
        <taxon>Cryptophyceae</taxon>
        <taxon>Pyrenomonadales</taxon>
        <taxon>Geminigeraceae</taxon>
        <taxon>Hanusia</taxon>
    </lineage>
</organism>
<dbReference type="CDD" id="cd00201">
    <property type="entry name" value="WW"/>
    <property type="match status" value="1"/>
</dbReference>
<feature type="compositionally biased region" description="Polar residues" evidence="1">
    <location>
        <begin position="69"/>
        <end position="82"/>
    </location>
</feature>
<dbReference type="InterPro" id="IPR036020">
    <property type="entry name" value="WW_dom_sf"/>
</dbReference>
<feature type="domain" description="WW" evidence="2">
    <location>
        <begin position="5"/>
        <end position="39"/>
    </location>
</feature>
<dbReference type="GO" id="GO:0003676">
    <property type="term" value="F:nucleic acid binding"/>
    <property type="evidence" value="ECO:0007669"/>
    <property type="project" value="InterPro"/>
</dbReference>
<feature type="region of interest" description="Disordered" evidence="1">
    <location>
        <begin position="29"/>
        <end position="138"/>
    </location>
</feature>